<accession>A0A255H045</accession>
<gene>
    <name evidence="6" type="ORF">CGZ93_13120</name>
</gene>
<evidence type="ECO:0000256" key="1">
    <source>
        <dbReference type="ARBA" id="ARBA00005086"/>
    </source>
</evidence>
<dbReference type="InterPro" id="IPR036291">
    <property type="entry name" value="NAD(P)-bd_dom_sf"/>
</dbReference>
<dbReference type="Pfam" id="PF00725">
    <property type="entry name" value="3HCDH"/>
    <property type="match status" value="2"/>
</dbReference>
<dbReference type="EMBL" id="NMVQ01000034">
    <property type="protein sequence ID" value="OYO19314.1"/>
    <property type="molecule type" value="Genomic_DNA"/>
</dbReference>
<dbReference type="AlphaFoldDB" id="A0A255H045"/>
<dbReference type="FunFam" id="3.40.50.720:FF:000009">
    <property type="entry name" value="Fatty oxidation complex, alpha subunit"/>
    <property type="match status" value="1"/>
</dbReference>
<dbReference type="PANTHER" id="PTHR48075:SF9">
    <property type="entry name" value="3-HYDROXYBUTYRYL-COA DEHYDROGENASE"/>
    <property type="match status" value="1"/>
</dbReference>
<dbReference type="GO" id="GO:0008691">
    <property type="term" value="F:3-hydroxybutyryl-CoA dehydrogenase activity"/>
    <property type="evidence" value="ECO:0007669"/>
    <property type="project" value="TreeGrafter"/>
</dbReference>
<proteinExistence type="inferred from homology"/>
<feature type="domain" description="3-hydroxyacyl-CoA dehydrogenase C-terminal" evidence="4">
    <location>
        <begin position="318"/>
        <end position="394"/>
    </location>
</feature>
<sequence>MRVTTDPNNENTIRTVAVIGLGTMGAGIAEVFARAGLTVRGIEYNEDALDRGRGVLQKSTDRAVSRGKLSSEDQAALLGRIDFTTDTAVGVKDADLVVEAVSEKLELKQQIFRTVDEAAPAHAILATNTSSLSITSIATVVTDPSRVLGVHFFNPAPVQTLVELIRAIHTSDAAIDRMTRLMTSLGKSPIVCGDRAGFIVNALLVPYLGQAVRLYSNGFCTREEMDSAMVEKAGYPMGPLTLVDLVGVDVCEDVLERMFQESKDRLRSTPELLHQLVTAGMLGRKTGRGLYTYADGKATDEPGVVRPPRVSRAHELPDRLVCNYLNQALRMVEENYASLDDIDTGMAEGCRMPRPFEVLVELTPTHVLDVQRRLYEESGEPGHRPSRLLVQLAGSDDAAAAVAELRRATARA</sequence>
<dbReference type="GO" id="GO:0070403">
    <property type="term" value="F:NAD+ binding"/>
    <property type="evidence" value="ECO:0007669"/>
    <property type="project" value="InterPro"/>
</dbReference>
<dbReference type="SUPFAM" id="SSF48179">
    <property type="entry name" value="6-phosphogluconate dehydrogenase C-terminal domain-like"/>
    <property type="match status" value="2"/>
</dbReference>
<comment type="caution">
    <text evidence="6">The sequence shown here is derived from an EMBL/GenBank/DDBJ whole genome shotgun (WGS) entry which is preliminary data.</text>
</comment>
<comment type="similarity">
    <text evidence="2">Belongs to the 3-hydroxyacyl-CoA dehydrogenase family.</text>
</comment>
<dbReference type="Gene3D" id="1.10.1040.10">
    <property type="entry name" value="N-(1-d-carboxylethyl)-l-norvaline Dehydrogenase, domain 2"/>
    <property type="match status" value="2"/>
</dbReference>
<dbReference type="PANTHER" id="PTHR48075">
    <property type="entry name" value="3-HYDROXYACYL-COA DEHYDROGENASE FAMILY PROTEIN"/>
    <property type="match status" value="1"/>
</dbReference>
<evidence type="ECO:0000259" key="5">
    <source>
        <dbReference type="Pfam" id="PF02737"/>
    </source>
</evidence>
<dbReference type="SUPFAM" id="SSF51735">
    <property type="entry name" value="NAD(P)-binding Rossmann-fold domains"/>
    <property type="match status" value="1"/>
</dbReference>
<dbReference type="InterPro" id="IPR013328">
    <property type="entry name" value="6PGD_dom2"/>
</dbReference>
<dbReference type="Proteomes" id="UP000216311">
    <property type="component" value="Unassembled WGS sequence"/>
</dbReference>
<dbReference type="InterPro" id="IPR008927">
    <property type="entry name" value="6-PGluconate_DH-like_C_sf"/>
</dbReference>
<keyword evidence="3" id="KW-0560">Oxidoreductase</keyword>
<evidence type="ECO:0000259" key="4">
    <source>
        <dbReference type="Pfam" id="PF00725"/>
    </source>
</evidence>
<dbReference type="Gene3D" id="3.40.50.720">
    <property type="entry name" value="NAD(P)-binding Rossmann-like Domain"/>
    <property type="match status" value="1"/>
</dbReference>
<evidence type="ECO:0000313" key="6">
    <source>
        <dbReference type="EMBL" id="OYO19314.1"/>
    </source>
</evidence>
<evidence type="ECO:0000256" key="2">
    <source>
        <dbReference type="ARBA" id="ARBA00009463"/>
    </source>
</evidence>
<name>A0A255H045_9ACTN</name>
<evidence type="ECO:0000313" key="7">
    <source>
        <dbReference type="Proteomes" id="UP000216311"/>
    </source>
</evidence>
<reference evidence="6 7" key="1">
    <citation type="submission" date="2017-07" db="EMBL/GenBank/DDBJ databases">
        <title>Draft whole genome sequences of clinical Proprionibacteriaceae strains.</title>
        <authorList>
            <person name="Bernier A.-M."/>
            <person name="Bernard K."/>
            <person name="Domingo M.-C."/>
        </authorList>
    </citation>
    <scope>NUCLEOTIDE SEQUENCE [LARGE SCALE GENOMIC DNA]</scope>
    <source>
        <strain evidence="6 7">NML 130396</strain>
    </source>
</reference>
<evidence type="ECO:0000256" key="3">
    <source>
        <dbReference type="ARBA" id="ARBA00023002"/>
    </source>
</evidence>
<protein>
    <submittedName>
        <fullName evidence="6">3-hydroxyacyl-CoA dehydrogenase</fullName>
    </submittedName>
</protein>
<feature type="domain" description="3-hydroxyacyl-CoA dehydrogenase C-terminal" evidence="4">
    <location>
        <begin position="197"/>
        <end position="293"/>
    </location>
</feature>
<dbReference type="InterPro" id="IPR006108">
    <property type="entry name" value="3HC_DH_C"/>
</dbReference>
<keyword evidence="7" id="KW-1185">Reference proteome</keyword>
<dbReference type="NCBIfam" id="NF005875">
    <property type="entry name" value="PRK07819.1"/>
    <property type="match status" value="1"/>
</dbReference>
<dbReference type="Pfam" id="PF02737">
    <property type="entry name" value="3HCDH_N"/>
    <property type="match status" value="1"/>
</dbReference>
<dbReference type="InterPro" id="IPR006176">
    <property type="entry name" value="3-OHacyl-CoA_DH_NAD-bd"/>
</dbReference>
<dbReference type="GO" id="GO:0006635">
    <property type="term" value="P:fatty acid beta-oxidation"/>
    <property type="evidence" value="ECO:0007669"/>
    <property type="project" value="TreeGrafter"/>
</dbReference>
<organism evidence="6 7">
    <name type="scientific">Enemella dayhoffiae</name>
    <dbReference type="NCBI Taxonomy" id="2016507"/>
    <lineage>
        <taxon>Bacteria</taxon>
        <taxon>Bacillati</taxon>
        <taxon>Actinomycetota</taxon>
        <taxon>Actinomycetes</taxon>
        <taxon>Propionibacteriales</taxon>
        <taxon>Propionibacteriaceae</taxon>
        <taxon>Enemella</taxon>
    </lineage>
</organism>
<feature type="domain" description="3-hydroxyacyl-CoA dehydrogenase NAD binding" evidence="5">
    <location>
        <begin position="15"/>
        <end position="194"/>
    </location>
</feature>
<comment type="pathway">
    <text evidence="1">Lipid metabolism; butanoate metabolism.</text>
</comment>